<feature type="transmembrane region" description="Helical" evidence="2">
    <location>
        <begin position="204"/>
        <end position="228"/>
    </location>
</feature>
<comment type="function">
    <text evidence="1">Has a role in maltotetraose utilization.</text>
</comment>
<feature type="transmembrane region" description="Helical" evidence="2">
    <location>
        <begin position="162"/>
        <end position="192"/>
    </location>
</feature>
<evidence type="ECO:0000256" key="2">
    <source>
        <dbReference type="SAM" id="Phobius"/>
    </source>
</evidence>
<accession>A0A822VP94</accession>
<dbReference type="AlphaFoldDB" id="A0A822VP94"/>
<feature type="transmembrane region" description="Helical" evidence="2">
    <location>
        <begin position="234"/>
        <end position="252"/>
    </location>
</feature>
<keyword evidence="2" id="KW-0812">Transmembrane</keyword>
<organism evidence="3 4">
    <name type="scientific">Streptococcus suis</name>
    <dbReference type="NCBI Taxonomy" id="1307"/>
    <lineage>
        <taxon>Bacteria</taxon>
        <taxon>Bacillati</taxon>
        <taxon>Bacillota</taxon>
        <taxon>Bacilli</taxon>
        <taxon>Lactobacillales</taxon>
        <taxon>Streptococcaceae</taxon>
        <taxon>Streptococcus</taxon>
    </lineage>
</organism>
<dbReference type="PIRSF" id="PIRSF009136">
    <property type="entry name" value="Maltodextrose_util_MalA"/>
    <property type="match status" value="1"/>
</dbReference>
<name>A0A822VP94_STRSU</name>
<comment type="caution">
    <text evidence="3">The sequence shown here is derived from an EMBL/GenBank/DDBJ whole genome shotgun (WGS) entry which is preliminary data.</text>
</comment>
<gene>
    <name evidence="3" type="ORF">ERS132356_01727</name>
</gene>
<keyword evidence="2" id="KW-0472">Membrane</keyword>
<evidence type="ECO:0000256" key="1">
    <source>
        <dbReference type="PIRNR" id="PIRNR009136"/>
    </source>
</evidence>
<evidence type="ECO:0000313" key="4">
    <source>
        <dbReference type="Proteomes" id="UP000075041"/>
    </source>
</evidence>
<protein>
    <recommendedName>
        <fullName evidence="1">Maltodextrose utilization protein MalA</fullName>
    </recommendedName>
</protein>
<dbReference type="EMBL" id="FIFJ01000024">
    <property type="protein sequence ID" value="CYU18513.1"/>
    <property type="molecule type" value="Genomic_DNA"/>
</dbReference>
<keyword evidence="2" id="KW-1133">Transmembrane helix</keyword>
<proteinExistence type="predicted"/>
<dbReference type="Proteomes" id="UP000075041">
    <property type="component" value="Unassembled WGS sequence"/>
</dbReference>
<evidence type="ECO:0000313" key="3">
    <source>
        <dbReference type="EMBL" id="CYU18513.1"/>
    </source>
</evidence>
<reference evidence="3 4" key="1">
    <citation type="submission" date="2016-02" db="EMBL/GenBank/DDBJ databases">
        <authorList>
            <consortium name="Pathogen Informatics"/>
        </authorList>
    </citation>
    <scope>NUCLEOTIDE SEQUENCE [LARGE SCALE GENOMIC DNA]</scope>
    <source>
        <strain evidence="3 4">LOLA-SS005</strain>
    </source>
</reference>
<sequence>MLPYPFSYFSSIFSPRNMFANRRLMNLWQRLFTTLFLVALLLIPSSLQTVNLETYPLENFVEGIYAPLTDQVVDDLRQHAVIENNHLTYTGNTNWEQVTFGDTVSSSSDFTYQFANQSLTIRKGSDILSELTYEGLNTDDFASKETLTATISKKWYQANRAAVGLSITLISTFILTTNLLFILLGASFFLFLTKKSRFFHFETFAECYNFALNCLGLPTLIACLIGLFGQPVTTLLTIQNILFVLCLLWVFFKTKFRDEII</sequence>
<dbReference type="InterPro" id="IPR016546">
    <property type="entry name" value="Maltodextrose_util_MalA"/>
</dbReference>